<protein>
    <submittedName>
        <fullName evidence="1">Uncharacterized protein</fullName>
    </submittedName>
</protein>
<keyword evidence="2" id="KW-1185">Reference proteome</keyword>
<comment type="caution">
    <text evidence="1">The sequence shown here is derived from an EMBL/GenBank/DDBJ whole genome shotgun (WGS) entry which is preliminary data.</text>
</comment>
<evidence type="ECO:0000313" key="2">
    <source>
        <dbReference type="Proteomes" id="UP001221898"/>
    </source>
</evidence>
<evidence type="ECO:0000313" key="1">
    <source>
        <dbReference type="EMBL" id="KAJ8373286.1"/>
    </source>
</evidence>
<dbReference type="Proteomes" id="UP001221898">
    <property type="component" value="Unassembled WGS sequence"/>
</dbReference>
<dbReference type="AlphaFoldDB" id="A0AAD7RDZ9"/>
<sequence length="118" mass="12977">MPTATSVPFRNPRDSTNALLLAFRRRWGQLGTVTFPKGRARVSALTSTSVTAAPPSYRRAAQTACTHALTADLHQVRRTSLRRPAWAACDSPSVRRRALTRAAELDARRVPDSNLLPL</sequence>
<name>A0AAD7RDZ9_9TELE</name>
<organism evidence="1 2">
    <name type="scientific">Aldrovandia affinis</name>
    <dbReference type="NCBI Taxonomy" id="143900"/>
    <lineage>
        <taxon>Eukaryota</taxon>
        <taxon>Metazoa</taxon>
        <taxon>Chordata</taxon>
        <taxon>Craniata</taxon>
        <taxon>Vertebrata</taxon>
        <taxon>Euteleostomi</taxon>
        <taxon>Actinopterygii</taxon>
        <taxon>Neopterygii</taxon>
        <taxon>Teleostei</taxon>
        <taxon>Notacanthiformes</taxon>
        <taxon>Halosauridae</taxon>
        <taxon>Aldrovandia</taxon>
    </lineage>
</organism>
<proteinExistence type="predicted"/>
<gene>
    <name evidence="1" type="ORF">AAFF_G00266420</name>
</gene>
<dbReference type="EMBL" id="JAINUG010000366">
    <property type="protein sequence ID" value="KAJ8373286.1"/>
    <property type="molecule type" value="Genomic_DNA"/>
</dbReference>
<accession>A0AAD7RDZ9</accession>
<reference evidence="1" key="1">
    <citation type="journal article" date="2023" name="Science">
        <title>Genome structures resolve the early diversification of teleost fishes.</title>
        <authorList>
            <person name="Parey E."/>
            <person name="Louis A."/>
            <person name="Montfort J."/>
            <person name="Bouchez O."/>
            <person name="Roques C."/>
            <person name="Iampietro C."/>
            <person name="Lluch J."/>
            <person name="Castinel A."/>
            <person name="Donnadieu C."/>
            <person name="Desvignes T."/>
            <person name="Floi Bucao C."/>
            <person name="Jouanno E."/>
            <person name="Wen M."/>
            <person name="Mejri S."/>
            <person name="Dirks R."/>
            <person name="Jansen H."/>
            <person name="Henkel C."/>
            <person name="Chen W.J."/>
            <person name="Zahm M."/>
            <person name="Cabau C."/>
            <person name="Klopp C."/>
            <person name="Thompson A.W."/>
            <person name="Robinson-Rechavi M."/>
            <person name="Braasch I."/>
            <person name="Lecointre G."/>
            <person name="Bobe J."/>
            <person name="Postlethwait J.H."/>
            <person name="Berthelot C."/>
            <person name="Roest Crollius H."/>
            <person name="Guiguen Y."/>
        </authorList>
    </citation>
    <scope>NUCLEOTIDE SEQUENCE</scope>
    <source>
        <strain evidence="1">NC1722</strain>
    </source>
</reference>